<accession>A0ABQ8S1N0</accession>
<dbReference type="InterPro" id="IPR000477">
    <property type="entry name" value="RT_dom"/>
</dbReference>
<evidence type="ECO:0000259" key="1">
    <source>
        <dbReference type="PROSITE" id="PS50878"/>
    </source>
</evidence>
<dbReference type="PROSITE" id="PS50878">
    <property type="entry name" value="RT_POL"/>
    <property type="match status" value="1"/>
</dbReference>
<feature type="domain" description="Reverse transcriptase" evidence="1">
    <location>
        <begin position="83"/>
        <end position="304"/>
    </location>
</feature>
<dbReference type="InterPro" id="IPR043502">
    <property type="entry name" value="DNA/RNA_pol_sf"/>
</dbReference>
<name>A0ABQ8S1N0_PERAM</name>
<evidence type="ECO:0000313" key="3">
    <source>
        <dbReference type="Proteomes" id="UP001148838"/>
    </source>
</evidence>
<dbReference type="PANTHER" id="PTHR47027">
    <property type="entry name" value="REVERSE TRANSCRIPTASE DOMAIN-CONTAINING PROTEIN"/>
    <property type="match status" value="1"/>
</dbReference>
<comment type="caution">
    <text evidence="2">The sequence shown here is derived from an EMBL/GenBank/DDBJ whole genome shotgun (WGS) entry which is preliminary data.</text>
</comment>
<dbReference type="EMBL" id="JAJSOF020000037">
    <property type="protein sequence ID" value="KAJ4427887.1"/>
    <property type="molecule type" value="Genomic_DNA"/>
</dbReference>
<proteinExistence type="predicted"/>
<evidence type="ECO:0000313" key="2">
    <source>
        <dbReference type="EMBL" id="KAJ4427887.1"/>
    </source>
</evidence>
<gene>
    <name evidence="2" type="ORF">ANN_23895</name>
</gene>
<dbReference type="Pfam" id="PF00078">
    <property type="entry name" value="RVT_1"/>
    <property type="match status" value="1"/>
</dbReference>
<dbReference type="Gene3D" id="3.30.70.270">
    <property type="match status" value="1"/>
</dbReference>
<dbReference type="SUPFAM" id="SSF56672">
    <property type="entry name" value="DNA/RNA polymerases"/>
    <property type="match status" value="1"/>
</dbReference>
<organism evidence="2 3">
    <name type="scientific">Periplaneta americana</name>
    <name type="common">American cockroach</name>
    <name type="synonym">Blatta americana</name>
    <dbReference type="NCBI Taxonomy" id="6978"/>
    <lineage>
        <taxon>Eukaryota</taxon>
        <taxon>Metazoa</taxon>
        <taxon>Ecdysozoa</taxon>
        <taxon>Arthropoda</taxon>
        <taxon>Hexapoda</taxon>
        <taxon>Insecta</taxon>
        <taxon>Pterygota</taxon>
        <taxon>Neoptera</taxon>
        <taxon>Polyneoptera</taxon>
        <taxon>Dictyoptera</taxon>
        <taxon>Blattodea</taxon>
        <taxon>Blattoidea</taxon>
        <taxon>Blattidae</taxon>
        <taxon>Blattinae</taxon>
        <taxon>Periplaneta</taxon>
    </lineage>
</organism>
<keyword evidence="3" id="KW-1185">Reference proteome</keyword>
<dbReference type="Proteomes" id="UP001148838">
    <property type="component" value="Unassembled WGS sequence"/>
</dbReference>
<protein>
    <recommendedName>
        <fullName evidence="1">Reverse transcriptase domain-containing protein</fullName>
    </recommendedName>
</protein>
<reference evidence="2 3" key="1">
    <citation type="journal article" date="2022" name="Allergy">
        <title>Genome assembly and annotation of Periplaneta americana reveal a comprehensive cockroach allergen profile.</title>
        <authorList>
            <person name="Wang L."/>
            <person name="Xiong Q."/>
            <person name="Saelim N."/>
            <person name="Wang L."/>
            <person name="Nong W."/>
            <person name="Wan A.T."/>
            <person name="Shi M."/>
            <person name="Liu X."/>
            <person name="Cao Q."/>
            <person name="Hui J.H.L."/>
            <person name="Sookrung N."/>
            <person name="Leung T.F."/>
            <person name="Tungtrongchitr A."/>
            <person name="Tsui S.K.W."/>
        </authorList>
    </citation>
    <scope>NUCLEOTIDE SEQUENCE [LARGE SCALE GENOMIC DNA]</scope>
    <source>
        <strain evidence="2">PWHHKU_190912</strain>
    </source>
</reference>
<sequence>MNYLALERKRPMQTSGYIKFNVYLTLEFISRSSTFVARKKSILTRLRTSHNLRDYTRICNKLITVHRNQPRSKKPVSRSLCMRRRARDPSATIIFFQSIECMKKRTSSPVITVDLRLMCDPLSRNEDAIRIGYYTVNFYEIRGIIQQAFEGQLVKKKCDKMKFVKAFDKVRRDLLFDILQDKNIPNLLFQNIIEIYTDSKISVKINNCISERKLVNNGVRQGCPLSTTLFNIYINEIILKWNQIYTSGIKITSALTLNTLLYADDQVIISNSEDNLQRGLYTLNEILKDFGMEISAQKSKVMAF</sequence>
<dbReference type="InterPro" id="IPR043128">
    <property type="entry name" value="Rev_trsase/Diguanyl_cyclase"/>
</dbReference>
<dbReference type="PANTHER" id="PTHR47027:SF20">
    <property type="entry name" value="REVERSE TRANSCRIPTASE-LIKE PROTEIN WITH RNA-DIRECTED DNA POLYMERASE DOMAIN"/>
    <property type="match status" value="1"/>
</dbReference>